<evidence type="ECO:0000256" key="1">
    <source>
        <dbReference type="SAM" id="MobiDB-lite"/>
    </source>
</evidence>
<dbReference type="InterPro" id="IPR057511">
    <property type="entry name" value="WH_GDS1"/>
</dbReference>
<dbReference type="GeneID" id="54481188"/>
<name>A0A6A6WFY0_9PEZI</name>
<dbReference type="EMBL" id="ML996567">
    <property type="protein sequence ID" value="KAF2760964.1"/>
    <property type="molecule type" value="Genomic_DNA"/>
</dbReference>
<feature type="region of interest" description="Disordered" evidence="1">
    <location>
        <begin position="85"/>
        <end position="104"/>
    </location>
</feature>
<gene>
    <name evidence="3" type="ORF">EJ05DRAFT_247999</name>
</gene>
<feature type="region of interest" description="Disordered" evidence="1">
    <location>
        <begin position="1"/>
        <end position="74"/>
    </location>
</feature>
<dbReference type="AlphaFoldDB" id="A0A6A6WFY0"/>
<keyword evidence="4" id="KW-1185">Reference proteome</keyword>
<evidence type="ECO:0000259" key="2">
    <source>
        <dbReference type="Pfam" id="PF25318"/>
    </source>
</evidence>
<feature type="compositionally biased region" description="Low complexity" evidence="1">
    <location>
        <begin position="20"/>
        <end position="40"/>
    </location>
</feature>
<dbReference type="Proteomes" id="UP000799437">
    <property type="component" value="Unassembled WGS sequence"/>
</dbReference>
<evidence type="ECO:0000313" key="4">
    <source>
        <dbReference type="Proteomes" id="UP000799437"/>
    </source>
</evidence>
<sequence length="412" mass="44684">MPYNTRRKSLSLESLGIHVPNSSRASNRSPPSSLPTPVSVSDEKSQPPPKKVKRSHTMSSSGSVSSPSPPRKSTIKFADAALTSRAAENTPPPSPGGLGRQNKIDTEGINDDIVVGVIEQLEETGNRPHLLKELAAVLSTRLQSVESSANPAAIISSRLANYLRRTWTALSPCPLDKVLVGTHPKRVYYFLTTTPHQEIPQHPDSGPAVTSRIISPSLSGATDEEIEDRASRARAQMSPSPEVDLPDLDLGNDGMNTPFSEHGSHPPISNNMAHNRRAASPPLERVEREFSGLASTLQQRSRCQSESMEDVTIEPVVEDPAPSIEIDETEESAARKNSETAAVLFGSSVESLALATAATVMSSPLVKPQSLPSVLSQKRPFEAEVKMLDEARWDLYETNVELDELDEMFGDY</sequence>
<accession>A0A6A6WFY0</accession>
<organism evidence="3 4">
    <name type="scientific">Pseudovirgaria hyperparasitica</name>
    <dbReference type="NCBI Taxonomy" id="470096"/>
    <lineage>
        <taxon>Eukaryota</taxon>
        <taxon>Fungi</taxon>
        <taxon>Dikarya</taxon>
        <taxon>Ascomycota</taxon>
        <taxon>Pezizomycotina</taxon>
        <taxon>Dothideomycetes</taxon>
        <taxon>Dothideomycetes incertae sedis</taxon>
        <taxon>Acrospermales</taxon>
        <taxon>Acrospermaceae</taxon>
        <taxon>Pseudovirgaria</taxon>
    </lineage>
</organism>
<reference evidence="3" key="1">
    <citation type="journal article" date="2020" name="Stud. Mycol.">
        <title>101 Dothideomycetes genomes: a test case for predicting lifestyles and emergence of pathogens.</title>
        <authorList>
            <person name="Haridas S."/>
            <person name="Albert R."/>
            <person name="Binder M."/>
            <person name="Bloem J."/>
            <person name="Labutti K."/>
            <person name="Salamov A."/>
            <person name="Andreopoulos B."/>
            <person name="Baker S."/>
            <person name="Barry K."/>
            <person name="Bills G."/>
            <person name="Bluhm B."/>
            <person name="Cannon C."/>
            <person name="Castanera R."/>
            <person name="Culley D."/>
            <person name="Daum C."/>
            <person name="Ezra D."/>
            <person name="Gonzalez J."/>
            <person name="Henrissat B."/>
            <person name="Kuo A."/>
            <person name="Liang C."/>
            <person name="Lipzen A."/>
            <person name="Lutzoni F."/>
            <person name="Magnuson J."/>
            <person name="Mondo S."/>
            <person name="Nolan M."/>
            <person name="Ohm R."/>
            <person name="Pangilinan J."/>
            <person name="Park H.-J."/>
            <person name="Ramirez L."/>
            <person name="Alfaro M."/>
            <person name="Sun H."/>
            <person name="Tritt A."/>
            <person name="Yoshinaga Y."/>
            <person name="Zwiers L.-H."/>
            <person name="Turgeon B."/>
            <person name="Goodwin S."/>
            <person name="Spatafora J."/>
            <person name="Crous P."/>
            <person name="Grigoriev I."/>
        </authorList>
    </citation>
    <scope>NUCLEOTIDE SEQUENCE</scope>
    <source>
        <strain evidence="3">CBS 121739</strain>
    </source>
</reference>
<protein>
    <recommendedName>
        <fullName evidence="2">GDS1 winged helix domain-containing protein</fullName>
    </recommendedName>
</protein>
<feature type="domain" description="GDS1 winged helix" evidence="2">
    <location>
        <begin position="104"/>
        <end position="198"/>
    </location>
</feature>
<dbReference type="OrthoDB" id="4150221at2759"/>
<evidence type="ECO:0000313" key="3">
    <source>
        <dbReference type="EMBL" id="KAF2760964.1"/>
    </source>
</evidence>
<proteinExistence type="predicted"/>
<dbReference type="RefSeq" id="XP_033603415.1">
    <property type="nucleotide sequence ID" value="XM_033740134.1"/>
</dbReference>
<dbReference type="Pfam" id="PF25318">
    <property type="entry name" value="WHD_GDS1"/>
    <property type="match status" value="1"/>
</dbReference>
<feature type="compositionally biased region" description="Low complexity" evidence="1">
    <location>
        <begin position="57"/>
        <end position="66"/>
    </location>
</feature>
<feature type="region of interest" description="Disordered" evidence="1">
    <location>
        <begin position="216"/>
        <end position="257"/>
    </location>
</feature>